<feature type="region of interest" description="Disordered" evidence="1">
    <location>
        <begin position="351"/>
        <end position="514"/>
    </location>
</feature>
<gene>
    <name evidence="5" type="ORF">C1881_04715</name>
</gene>
<dbReference type="RefSeq" id="WP_114615385.1">
    <property type="nucleotide sequence ID" value="NZ_PPTO01000006.1"/>
</dbReference>
<organism evidence="5 6">
    <name type="scientific">Slackia isoflavoniconvertens</name>
    <dbReference type="NCBI Taxonomy" id="572010"/>
    <lineage>
        <taxon>Bacteria</taxon>
        <taxon>Bacillati</taxon>
        <taxon>Actinomycetota</taxon>
        <taxon>Coriobacteriia</taxon>
        <taxon>Eggerthellales</taxon>
        <taxon>Eggerthellaceae</taxon>
        <taxon>Slackia</taxon>
    </lineage>
</organism>
<feature type="transmembrane region" description="Helical" evidence="2">
    <location>
        <begin position="664"/>
        <end position="685"/>
    </location>
</feature>
<dbReference type="InterPro" id="IPR049073">
    <property type="entry name" value="T6SS_VgrG3-like_C"/>
</dbReference>
<feature type="compositionally biased region" description="Low complexity" evidence="1">
    <location>
        <begin position="413"/>
        <end position="442"/>
    </location>
</feature>
<keyword evidence="2" id="KW-0472">Membrane</keyword>
<evidence type="ECO:0000256" key="3">
    <source>
        <dbReference type="SAM" id="SignalP"/>
    </source>
</evidence>
<evidence type="ECO:0000259" key="4">
    <source>
        <dbReference type="Pfam" id="PF21277"/>
    </source>
</evidence>
<feature type="compositionally biased region" description="Polar residues" evidence="1">
    <location>
        <begin position="633"/>
        <end position="654"/>
    </location>
</feature>
<feature type="signal peptide" evidence="3">
    <location>
        <begin position="1"/>
        <end position="34"/>
    </location>
</feature>
<keyword evidence="2" id="KW-1133">Transmembrane helix</keyword>
<dbReference type="AlphaFoldDB" id="A0A369LIN5"/>
<evidence type="ECO:0000256" key="1">
    <source>
        <dbReference type="SAM" id="MobiDB-lite"/>
    </source>
</evidence>
<dbReference type="Pfam" id="PF21277">
    <property type="entry name" value="T6SS_VgrG3-like_C"/>
    <property type="match status" value="1"/>
</dbReference>
<dbReference type="Proteomes" id="UP000253975">
    <property type="component" value="Unassembled WGS sequence"/>
</dbReference>
<feature type="compositionally biased region" description="Low complexity" evidence="1">
    <location>
        <begin position="364"/>
        <end position="404"/>
    </location>
</feature>
<keyword evidence="2" id="KW-0812">Transmembrane</keyword>
<comment type="caution">
    <text evidence="5">The sequence shown here is derived from an EMBL/GenBank/DDBJ whole genome shotgun (WGS) entry which is preliminary data.</text>
</comment>
<dbReference type="EMBL" id="PPTO01000006">
    <property type="protein sequence ID" value="RDB58992.1"/>
    <property type="molecule type" value="Genomic_DNA"/>
</dbReference>
<protein>
    <recommendedName>
        <fullName evidence="4">Type VI secretion system spike protein VgrG3-like C-terminal domain-containing protein</fullName>
    </recommendedName>
</protein>
<reference evidence="5 6" key="1">
    <citation type="journal article" date="2018" name="Elife">
        <title>Discovery and characterization of a prevalent human gut bacterial enzyme sufficient for the inactivation of a family of plant toxins.</title>
        <authorList>
            <person name="Koppel N."/>
            <person name="Bisanz J.E."/>
            <person name="Pandelia M.E."/>
            <person name="Turnbaugh P.J."/>
            <person name="Balskus E.P."/>
        </authorList>
    </citation>
    <scope>NUCLEOTIDE SEQUENCE [LARGE SCALE GENOMIC DNA]</scope>
    <source>
        <strain evidence="5 6">OB21 GAM31</strain>
    </source>
</reference>
<accession>A0A369LIN5</accession>
<feature type="chain" id="PRO_5016678428" description="Type VI secretion system spike protein VgrG3-like C-terminal domain-containing protein" evidence="3">
    <location>
        <begin position="35"/>
        <end position="694"/>
    </location>
</feature>
<keyword evidence="3" id="KW-0732">Signal</keyword>
<feature type="region of interest" description="Disordered" evidence="1">
    <location>
        <begin position="39"/>
        <end position="72"/>
    </location>
</feature>
<feature type="compositionally biased region" description="Polar residues" evidence="1">
    <location>
        <begin position="569"/>
        <end position="580"/>
    </location>
</feature>
<feature type="compositionally biased region" description="Polar residues" evidence="1">
    <location>
        <begin position="63"/>
        <end position="72"/>
    </location>
</feature>
<feature type="compositionally biased region" description="Low complexity" evidence="1">
    <location>
        <begin position="468"/>
        <end position="491"/>
    </location>
</feature>
<feature type="compositionally biased region" description="Low complexity" evidence="1">
    <location>
        <begin position="538"/>
        <end position="556"/>
    </location>
</feature>
<feature type="compositionally biased region" description="Gly residues" evidence="1">
    <location>
        <begin position="456"/>
        <end position="467"/>
    </location>
</feature>
<proteinExistence type="predicted"/>
<feature type="domain" description="Type VI secretion system spike protein VgrG3-like C-terminal" evidence="4">
    <location>
        <begin position="126"/>
        <end position="338"/>
    </location>
</feature>
<evidence type="ECO:0000313" key="6">
    <source>
        <dbReference type="Proteomes" id="UP000253975"/>
    </source>
</evidence>
<feature type="region of interest" description="Disordered" evidence="1">
    <location>
        <begin position="538"/>
        <end position="654"/>
    </location>
</feature>
<sequence length="694" mass="69979">MALSHFAYVRRNVISSGVAVAMAATMAFPAVALADSTNGSEEDSAASRSASLESGVSVDETDANSAGESQTNYVAETTGVQVNKEDYYSEEGSPEALISLFSIARSASGLRPVNLGSDVTYFGAYEGGSYAQTLSSGDGFHAVGYYQFDNRYGLLDFIRAVYAYDPSKYSMFEQFNYIADSTFKADNAMRQNDQFTALGVALNSSWKAAYAVDAEEFSRLQDGWEYIKYIEPALDYLDSRGIDIYSRADAVQGLCASLCNLFGPSGWHKFVGGYSDGYDWNGFYNSWKYWDGCGLNNDMTDAEFVSTLCDYVVENVGVFYKGQPQYHQGWQNRYKREKAQCLAMISEHGDTHVKAEDATEPDQDGSLGDSSSSNEGSGSSGNGSTAAGDANGSASGNAPSNGSAGSNGGSASNGGDVSAGSAGSTSGDTANSGSVGSGASAGTSGGQGSISSGAGNAVGDGSNGNGNSGAAAGSGASSGSGSISGEFAGSGPVPGSGAASGSGSVSPSGGSSATSAPVVNMVPLIPSFAVPGNAMNTGSNGVSNSSQNASGGSNASTEAGGSNGASIDAGNNASSDASQNGALGGEGEAPSGGSSDASHENNAGVAQDEQKGDGDSLSLAKALGNESDAGASKTASDASQGNQTAVNQAEQGDRISQTNDSMKGLIIAMVAIAVAALSVIGVVVFRMTHRRDER</sequence>
<feature type="compositionally biased region" description="Low complexity" evidence="1">
    <location>
        <begin position="501"/>
        <end position="514"/>
    </location>
</feature>
<evidence type="ECO:0000313" key="5">
    <source>
        <dbReference type="EMBL" id="RDB58992.1"/>
    </source>
</evidence>
<name>A0A369LIN5_9ACTN</name>
<evidence type="ECO:0000256" key="2">
    <source>
        <dbReference type="SAM" id="Phobius"/>
    </source>
</evidence>